<dbReference type="AlphaFoldDB" id="A0A1G7GHI8"/>
<dbReference type="RefSeq" id="WP_051327648.1">
    <property type="nucleotide sequence ID" value="NZ_FNBD01000004.1"/>
</dbReference>
<dbReference type="GO" id="GO:0004301">
    <property type="term" value="F:epoxide hydrolase activity"/>
    <property type="evidence" value="ECO:0007669"/>
    <property type="project" value="TreeGrafter"/>
</dbReference>
<keyword evidence="3" id="KW-1185">Reference proteome</keyword>
<evidence type="ECO:0000313" key="3">
    <source>
        <dbReference type="Proteomes" id="UP000182114"/>
    </source>
</evidence>
<accession>A0A1G7GHI8</accession>
<reference evidence="3" key="1">
    <citation type="submission" date="2016-10" db="EMBL/GenBank/DDBJ databases">
        <authorList>
            <person name="Varghese N."/>
            <person name="Submissions S."/>
        </authorList>
    </citation>
    <scope>NUCLEOTIDE SEQUENCE [LARGE SCALE GENOMIC DNA]</scope>
    <source>
        <strain evidence="3">DSM 24729</strain>
    </source>
</reference>
<dbReference type="InterPro" id="IPR029058">
    <property type="entry name" value="AB_hydrolase_fold"/>
</dbReference>
<organism evidence="2 3">
    <name type="scientific">Cellulophaga baltica</name>
    <dbReference type="NCBI Taxonomy" id="76594"/>
    <lineage>
        <taxon>Bacteria</taxon>
        <taxon>Pseudomonadati</taxon>
        <taxon>Bacteroidota</taxon>
        <taxon>Flavobacteriia</taxon>
        <taxon>Flavobacteriales</taxon>
        <taxon>Flavobacteriaceae</taxon>
        <taxon>Cellulophaga</taxon>
    </lineage>
</organism>
<keyword evidence="1" id="KW-0378">Hydrolase</keyword>
<dbReference type="Gene3D" id="3.40.50.1820">
    <property type="entry name" value="alpha/beta hydrolase"/>
    <property type="match status" value="1"/>
</dbReference>
<name>A0A1G7GHI8_9FLAO</name>
<dbReference type="PANTHER" id="PTHR42977:SF3">
    <property type="entry name" value="AB HYDROLASE-1 DOMAIN-CONTAINING PROTEIN"/>
    <property type="match status" value="1"/>
</dbReference>
<evidence type="ECO:0000256" key="1">
    <source>
        <dbReference type="ARBA" id="ARBA00022801"/>
    </source>
</evidence>
<proteinExistence type="predicted"/>
<dbReference type="PANTHER" id="PTHR42977">
    <property type="entry name" value="HYDROLASE-RELATED"/>
    <property type="match status" value="1"/>
</dbReference>
<evidence type="ECO:0000313" key="2">
    <source>
        <dbReference type="EMBL" id="SDE87586.1"/>
    </source>
</evidence>
<dbReference type="Proteomes" id="UP000182114">
    <property type="component" value="Unassembled WGS sequence"/>
</dbReference>
<evidence type="ECO:0008006" key="4">
    <source>
        <dbReference type="Google" id="ProtNLM"/>
    </source>
</evidence>
<dbReference type="InterPro" id="IPR051340">
    <property type="entry name" value="Haloalkane_dehalogenase"/>
</dbReference>
<dbReference type="eggNOG" id="COG0596">
    <property type="taxonomic scope" value="Bacteria"/>
</dbReference>
<dbReference type="SUPFAM" id="SSF53474">
    <property type="entry name" value="alpha/beta-Hydrolases"/>
    <property type="match status" value="1"/>
</dbReference>
<protein>
    <recommendedName>
        <fullName evidence="4">Alpha/beta hydrolase family protein</fullName>
    </recommendedName>
</protein>
<sequence length="85" mass="9794">MIQVQLFQDYYTNLLAYPTWQKMLKETQPKTLIAWGAKDVKFNADGAKAYLKDLPNAELHLLDAGHFAVEEKTRDITLLILNFLP</sequence>
<gene>
    <name evidence="2" type="ORF">SAMN04487992_104385</name>
</gene>
<dbReference type="EMBL" id="FNBD01000004">
    <property type="protein sequence ID" value="SDE87586.1"/>
    <property type="molecule type" value="Genomic_DNA"/>
</dbReference>